<evidence type="ECO:0000313" key="1">
    <source>
        <dbReference type="EMBL" id="KAF2279103.1"/>
    </source>
</evidence>
<accession>A0A6A6JSL6</accession>
<gene>
    <name evidence="1" type="ORF">EI97DRAFT_227617</name>
</gene>
<proteinExistence type="predicted"/>
<dbReference type="GeneID" id="54547092"/>
<evidence type="ECO:0000313" key="2">
    <source>
        <dbReference type="Proteomes" id="UP000800097"/>
    </source>
</evidence>
<organism evidence="1 2">
    <name type="scientific">Westerdykella ornata</name>
    <dbReference type="NCBI Taxonomy" id="318751"/>
    <lineage>
        <taxon>Eukaryota</taxon>
        <taxon>Fungi</taxon>
        <taxon>Dikarya</taxon>
        <taxon>Ascomycota</taxon>
        <taxon>Pezizomycotina</taxon>
        <taxon>Dothideomycetes</taxon>
        <taxon>Pleosporomycetidae</taxon>
        <taxon>Pleosporales</taxon>
        <taxon>Sporormiaceae</taxon>
        <taxon>Westerdykella</taxon>
    </lineage>
</organism>
<protein>
    <submittedName>
        <fullName evidence="1">Uncharacterized protein</fullName>
    </submittedName>
</protein>
<dbReference type="AlphaFoldDB" id="A0A6A6JSL6"/>
<keyword evidence="2" id="KW-1185">Reference proteome</keyword>
<sequence length="96" mass="11538">MSWRRRRAVSVWMRWLPEFIERGGVLLSWVFDCFSALQLYPMMWMLGQQWHFDVCIFSVKMITVMRLERAETIRLLATVVLEPAPQKFSLGEHMCR</sequence>
<dbReference type="RefSeq" id="XP_033656642.1">
    <property type="nucleotide sequence ID" value="XM_033793917.1"/>
</dbReference>
<dbReference type="EMBL" id="ML986487">
    <property type="protein sequence ID" value="KAF2279103.1"/>
    <property type="molecule type" value="Genomic_DNA"/>
</dbReference>
<reference evidence="1" key="1">
    <citation type="journal article" date="2020" name="Stud. Mycol.">
        <title>101 Dothideomycetes genomes: a test case for predicting lifestyles and emergence of pathogens.</title>
        <authorList>
            <person name="Haridas S."/>
            <person name="Albert R."/>
            <person name="Binder M."/>
            <person name="Bloem J."/>
            <person name="Labutti K."/>
            <person name="Salamov A."/>
            <person name="Andreopoulos B."/>
            <person name="Baker S."/>
            <person name="Barry K."/>
            <person name="Bills G."/>
            <person name="Bluhm B."/>
            <person name="Cannon C."/>
            <person name="Castanera R."/>
            <person name="Culley D."/>
            <person name="Daum C."/>
            <person name="Ezra D."/>
            <person name="Gonzalez J."/>
            <person name="Henrissat B."/>
            <person name="Kuo A."/>
            <person name="Liang C."/>
            <person name="Lipzen A."/>
            <person name="Lutzoni F."/>
            <person name="Magnuson J."/>
            <person name="Mondo S."/>
            <person name="Nolan M."/>
            <person name="Ohm R."/>
            <person name="Pangilinan J."/>
            <person name="Park H.-J."/>
            <person name="Ramirez L."/>
            <person name="Alfaro M."/>
            <person name="Sun H."/>
            <person name="Tritt A."/>
            <person name="Yoshinaga Y."/>
            <person name="Zwiers L.-H."/>
            <person name="Turgeon B."/>
            <person name="Goodwin S."/>
            <person name="Spatafora J."/>
            <person name="Crous P."/>
            <person name="Grigoriev I."/>
        </authorList>
    </citation>
    <scope>NUCLEOTIDE SEQUENCE</scope>
    <source>
        <strain evidence="1">CBS 379.55</strain>
    </source>
</reference>
<name>A0A6A6JSL6_WESOR</name>
<dbReference type="Proteomes" id="UP000800097">
    <property type="component" value="Unassembled WGS sequence"/>
</dbReference>